<comment type="similarity">
    <text evidence="15">Belongs to the helicase family. UvrD subfamily.</text>
</comment>
<sequence>MSQQTADFSITDPLPSGTVLLEASAGTGKTWTIAALVARYVAEGHALLTEMLIITFGRAASQELRARVREQLVELERALHHPDTAGSAGSGGPLTELLLNVDDTERGLRLSRVRRALTSFDEATIATTHQFCHQVLRSLGVAGTSDASAQLVEDLDDLLVEVVDDLYLRGFVGSREEPFFTRKEALGIARAAVDDIHAQLRPAEGSAEQGSPPARRVTFAQRVRDELDRRKRRLQVMHYNDLLTQLAGALEEPDSLAAQRMRTRWRVVLVDEFQDTDPIQWEVLDRAFRGHATMVLIGDPKQAIYAFRGGDVVTYLRAEAHAQERRTLPTNYRSDAPVVEALQATLRGSALGDEQITVVPVKAHHQGSRLAGLPHPGAVRLRQVLKKEHLRGSTTIGPTRTHVSRDLALDIAELLASGATFDERATDAEGNPVPPRPLQARDVAVLAHAGRDLLTAQAELRRLGIHAVSAGGASVLRSQAAQEWLALLDAMAAPHRSMLTRAAALTNLVGRTAAELDAGGDDLDDELATTMRRLADIYAKQGAAAVLESLTIAGLPARVLAQVGGERQLTDLQHVGELLHEISQQPAGGGRLGLASLIEWLRSQMADDAPLVSGARSRRLDSDAAAVQLVTIHASKGLQYPIVYCPALFDRWVSKTPALPLFHEDGEERARCRDVGGDDPGNPGWEQSVARHKAEEAGEALRLLYVAVTRAQSQVVLWWSPTNNTGNSALHRLLFGREPDGVPAVPDSVPVPRSDADASARLEQWAARGAFTLEVANHAPVVLAPPPAEQPELAIRALDRPIDGSWRRTSYTSLSTPRDTEGHELTGGVGSEPEVAPRDDEPETPQPVSASEPALPGLAAVIPGTDVPSPMADLPVGATFGSLVHGVLEHTDPHAPDLRAELLSHIHEQLVWWPVDLDPEQLADALVAVCDSPLGPLAHGATLRDIGLSDRLRELDFEMPLGGGDVRGPVSRARLGDLAGLLREHLRPGDAVRAWADVLDAQPSLADQELRGYLTGSVDIVLRTGGSYLVVDYKTNWLGPFGDPEQPLTAADYRPEALDEAMSHSSYPLQALLYAVVAHRFLRWRLRDYSPKRHLGGVLYLYVRGMCGPQTPVIDGSPCGVFSWKPPVALVEAVSDLLDGTGEAVV</sequence>
<protein>
    <recommendedName>
        <fullName evidence="15">RecBCD enzyme subunit RecB</fullName>
        <ecNumber evidence="15">3.1.11.5</ecNumber>
        <ecNumber evidence="15">5.6.2.4</ecNumber>
    </recommendedName>
    <alternativeName>
        <fullName evidence="15">DNA 3'-5' helicase subunit RecB</fullName>
    </alternativeName>
    <alternativeName>
        <fullName evidence="15">Exonuclease V subunit RecB</fullName>
        <shortName evidence="15">ExoV subunit RecB</shortName>
    </alternativeName>
    <alternativeName>
        <fullName evidence="15">Helicase/nuclease RecBCD subunit RecB</fullName>
    </alternativeName>
</protein>
<keyword evidence="11 15" id="KW-0234">DNA repair</keyword>
<name>A0ABY4YSU0_9MICO</name>
<evidence type="ECO:0000313" key="21">
    <source>
        <dbReference type="Proteomes" id="UP001056455"/>
    </source>
</evidence>
<evidence type="ECO:0000256" key="1">
    <source>
        <dbReference type="ARBA" id="ARBA00022722"/>
    </source>
</evidence>
<feature type="region of interest" description="DNA-binding and helicase activity, interacts with RecC" evidence="15">
    <location>
        <begin position="1"/>
        <end position="774"/>
    </location>
</feature>
<dbReference type="CDD" id="cd22352">
    <property type="entry name" value="RecB_C-like"/>
    <property type="match status" value="1"/>
</dbReference>
<comment type="catalytic activity">
    <reaction evidence="14 15">
        <text>ATP + H2O = ADP + phosphate + H(+)</text>
        <dbReference type="Rhea" id="RHEA:13065"/>
        <dbReference type="ChEBI" id="CHEBI:15377"/>
        <dbReference type="ChEBI" id="CHEBI:15378"/>
        <dbReference type="ChEBI" id="CHEBI:30616"/>
        <dbReference type="ChEBI" id="CHEBI:43474"/>
        <dbReference type="ChEBI" id="CHEBI:456216"/>
        <dbReference type="EC" id="5.6.2.4"/>
    </reaction>
</comment>
<organism evidence="20 21">
    <name type="scientific">Ornithinimicrobium faecis</name>
    <dbReference type="NCBI Taxonomy" id="2934158"/>
    <lineage>
        <taxon>Bacteria</taxon>
        <taxon>Bacillati</taxon>
        <taxon>Actinomycetota</taxon>
        <taxon>Actinomycetes</taxon>
        <taxon>Micrococcales</taxon>
        <taxon>Ornithinimicrobiaceae</taxon>
        <taxon>Ornithinimicrobium</taxon>
    </lineage>
</organism>
<evidence type="ECO:0000256" key="7">
    <source>
        <dbReference type="ARBA" id="ARBA00022839"/>
    </source>
</evidence>
<dbReference type="PROSITE" id="PS51198">
    <property type="entry name" value="UVRD_HELICASE_ATP_BIND"/>
    <property type="match status" value="1"/>
</dbReference>
<evidence type="ECO:0000256" key="9">
    <source>
        <dbReference type="ARBA" id="ARBA00022842"/>
    </source>
</evidence>
<dbReference type="InterPro" id="IPR011604">
    <property type="entry name" value="PDDEXK-like_dom_sf"/>
</dbReference>
<dbReference type="InterPro" id="IPR014016">
    <property type="entry name" value="UvrD-like_ATP-bd"/>
</dbReference>
<dbReference type="InterPro" id="IPR004586">
    <property type="entry name" value="RecB"/>
</dbReference>
<evidence type="ECO:0000256" key="13">
    <source>
        <dbReference type="ARBA" id="ARBA00034617"/>
    </source>
</evidence>
<dbReference type="HAMAP" id="MF_01485">
    <property type="entry name" value="RecB"/>
    <property type="match status" value="1"/>
</dbReference>
<evidence type="ECO:0000256" key="15">
    <source>
        <dbReference type="HAMAP-Rule" id="MF_01485"/>
    </source>
</evidence>
<dbReference type="RefSeq" id="WP_252592935.1">
    <property type="nucleotide sequence ID" value="NZ_CP099489.1"/>
</dbReference>
<dbReference type="InterPro" id="IPR014017">
    <property type="entry name" value="DNA_helicase_UvrD-like_C"/>
</dbReference>
<dbReference type="SUPFAM" id="SSF52540">
    <property type="entry name" value="P-loop containing nucleoside triphosphate hydrolases"/>
    <property type="match status" value="1"/>
</dbReference>
<feature type="binding site" evidence="15">
    <location>
        <position position="885"/>
    </location>
    <ligand>
        <name>Mg(2+)</name>
        <dbReference type="ChEBI" id="CHEBI:18420"/>
    </ligand>
</feature>
<dbReference type="Pfam" id="PF00580">
    <property type="entry name" value="UvrD-helicase"/>
    <property type="match status" value="1"/>
</dbReference>
<evidence type="ECO:0000256" key="10">
    <source>
        <dbReference type="ARBA" id="ARBA00023125"/>
    </source>
</evidence>
<feature type="binding site" evidence="16">
    <location>
        <begin position="23"/>
        <end position="30"/>
    </location>
    <ligand>
        <name>ATP</name>
        <dbReference type="ChEBI" id="CHEBI:30616"/>
    </ligand>
</feature>
<keyword evidence="9 15" id="KW-0460">Magnesium</keyword>
<comment type="function">
    <text evidence="15">A helicase/nuclease that prepares dsDNA breaks (DSB) for recombinational DNA repair. Binds to DSBs and unwinds DNA via a highly rapid and processive ATP-dependent bidirectional helicase activity. Unwinds dsDNA until it encounters a Chi (crossover hotspot instigator) sequence from the 3' direction. Cuts ssDNA a few nucleotides 3' to the Chi site. The properties and activities of the enzyme are changed at Chi. The Chi-altered holoenzyme produces a long 3'-ssDNA overhang and facilitates RecA-binding to the ssDNA for homologous DNA recombination and repair. Holoenzyme degrades any linearized DNA that is unable to undergo homologous recombination. In the holoenzyme this subunit contributes ATPase, 3'-5' helicase, exonuclease activity and loads RecA onto ssDNA.</text>
</comment>
<evidence type="ECO:0000256" key="16">
    <source>
        <dbReference type="PROSITE-ProRule" id="PRU00560"/>
    </source>
</evidence>
<evidence type="ECO:0000259" key="19">
    <source>
        <dbReference type="PROSITE" id="PS51217"/>
    </source>
</evidence>
<keyword evidence="5 15" id="KW-0378">Hydrolase</keyword>
<comment type="domain">
    <text evidence="15">The C-terminal domain has nuclease activity and interacts with RecD. It interacts with RecA, facilitating its loading onto ssDNA.</text>
</comment>
<keyword evidence="7 15" id="KW-0269">Exonuclease</keyword>
<feature type="active site" description="For nuclease activity" evidence="15">
    <location>
        <position position="1032"/>
    </location>
</feature>
<dbReference type="Pfam" id="PF13361">
    <property type="entry name" value="UvrD_C"/>
    <property type="match status" value="1"/>
</dbReference>
<keyword evidence="2 15" id="KW-0479">Metal-binding</keyword>
<dbReference type="PROSITE" id="PS51217">
    <property type="entry name" value="UVRD_HELICASE_CTER"/>
    <property type="match status" value="1"/>
</dbReference>
<dbReference type="Pfam" id="PF12705">
    <property type="entry name" value="PDDEXK_1"/>
    <property type="match status" value="1"/>
</dbReference>
<feature type="binding site" evidence="15">
    <location>
        <position position="1019"/>
    </location>
    <ligand>
        <name>Mg(2+)</name>
        <dbReference type="ChEBI" id="CHEBI:18420"/>
    </ligand>
</feature>
<evidence type="ECO:0000256" key="3">
    <source>
        <dbReference type="ARBA" id="ARBA00022741"/>
    </source>
</evidence>
<comment type="domain">
    <text evidence="15">The N-terminal DNA-binding domain is a ssDNA-dependent ATPase and has ATP-dependent 3'-5' helicase function. This domain interacts with RecC.</text>
</comment>
<dbReference type="InterPro" id="IPR011335">
    <property type="entry name" value="Restrct_endonuc-II-like"/>
</dbReference>
<keyword evidence="21" id="KW-1185">Reference proteome</keyword>
<feature type="binding site" evidence="15">
    <location>
        <position position="1032"/>
    </location>
    <ligand>
        <name>Mg(2+)</name>
        <dbReference type="ChEBI" id="CHEBI:18420"/>
    </ligand>
</feature>
<evidence type="ECO:0000256" key="11">
    <source>
        <dbReference type="ARBA" id="ARBA00023204"/>
    </source>
</evidence>
<comment type="catalytic activity">
    <reaction evidence="15">
        <text>Exonucleolytic cleavage (in the presence of ATP) in either 5'- to 3'- or 3'- to 5'-direction to yield 5'-phosphooligonucleotides.</text>
        <dbReference type="EC" id="3.1.11.5"/>
    </reaction>
</comment>
<feature type="domain" description="UvrD-like helicase ATP-binding" evidence="18">
    <location>
        <begin position="2"/>
        <end position="335"/>
    </location>
</feature>
<keyword evidence="1 15" id="KW-0540">Nuclease</keyword>
<dbReference type="Proteomes" id="UP001056455">
    <property type="component" value="Chromosome"/>
</dbReference>
<dbReference type="EMBL" id="CP099489">
    <property type="protein sequence ID" value="USQ79831.1"/>
    <property type="molecule type" value="Genomic_DNA"/>
</dbReference>
<gene>
    <name evidence="15" type="primary">recB</name>
    <name evidence="20" type="ORF">NF556_19945</name>
</gene>
<keyword evidence="8 15" id="KW-0067">ATP-binding</keyword>
<proteinExistence type="inferred from homology"/>
<dbReference type="InterPro" id="IPR027417">
    <property type="entry name" value="P-loop_NTPase"/>
</dbReference>
<evidence type="ECO:0000313" key="20">
    <source>
        <dbReference type="EMBL" id="USQ79831.1"/>
    </source>
</evidence>
<evidence type="ECO:0000256" key="6">
    <source>
        <dbReference type="ARBA" id="ARBA00022806"/>
    </source>
</evidence>
<reference evidence="20" key="1">
    <citation type="submission" date="2022-06" db="EMBL/GenBank/DDBJ databases">
        <title>Ornithinimicrobium HY1793.</title>
        <authorList>
            <person name="Huang Y."/>
        </authorList>
    </citation>
    <scope>NUCLEOTIDE SEQUENCE</scope>
    <source>
        <strain evidence="20">HY1793</strain>
    </source>
</reference>
<feature type="domain" description="UvrD-like helicase C-terminal" evidence="19">
    <location>
        <begin position="364"/>
        <end position="637"/>
    </location>
</feature>
<dbReference type="Gene3D" id="1.10.486.10">
    <property type="entry name" value="PCRA, domain 4"/>
    <property type="match status" value="1"/>
</dbReference>
<comment type="cofactor">
    <cofactor evidence="15">
        <name>Mg(2+)</name>
        <dbReference type="ChEBI" id="CHEBI:18420"/>
    </cofactor>
    <text evidence="15">Binds 1 Mg(2+) ion per subunit.</text>
</comment>
<keyword evidence="6 15" id="KW-0347">Helicase</keyword>
<accession>A0ABY4YSU0</accession>
<evidence type="ECO:0000256" key="8">
    <source>
        <dbReference type="ARBA" id="ARBA00022840"/>
    </source>
</evidence>
<evidence type="ECO:0000256" key="5">
    <source>
        <dbReference type="ARBA" id="ARBA00022801"/>
    </source>
</evidence>
<dbReference type="SUPFAM" id="SSF52980">
    <property type="entry name" value="Restriction endonuclease-like"/>
    <property type="match status" value="1"/>
</dbReference>
<dbReference type="Gene3D" id="3.90.320.10">
    <property type="match status" value="1"/>
</dbReference>
<keyword evidence="12 15" id="KW-0413">Isomerase</keyword>
<evidence type="ECO:0000256" key="4">
    <source>
        <dbReference type="ARBA" id="ARBA00022763"/>
    </source>
</evidence>
<evidence type="ECO:0000256" key="14">
    <source>
        <dbReference type="ARBA" id="ARBA00048988"/>
    </source>
</evidence>
<comment type="catalytic activity">
    <reaction evidence="13 15">
        <text>Couples ATP hydrolysis with the unwinding of duplex DNA by translocating in the 3'-5' direction.</text>
        <dbReference type="EC" id="5.6.2.4"/>
    </reaction>
</comment>
<dbReference type="EC" id="3.1.11.5" evidence="15"/>
<dbReference type="Gene3D" id="1.10.3170.10">
    <property type="entry name" value="Recbcd, chain B, domain 2"/>
    <property type="match status" value="1"/>
</dbReference>
<feature type="region of interest" description="Disordered" evidence="17">
    <location>
        <begin position="807"/>
        <end position="852"/>
    </location>
</feature>
<dbReference type="Gene3D" id="3.40.50.300">
    <property type="entry name" value="P-loop containing nucleotide triphosphate hydrolases"/>
    <property type="match status" value="3"/>
</dbReference>
<dbReference type="PANTHER" id="PTHR11070">
    <property type="entry name" value="UVRD / RECB / PCRA DNA HELICASE FAMILY MEMBER"/>
    <property type="match status" value="1"/>
</dbReference>
<evidence type="ECO:0000259" key="18">
    <source>
        <dbReference type="PROSITE" id="PS51198"/>
    </source>
</evidence>
<keyword evidence="3 15" id="KW-0547">Nucleotide-binding</keyword>
<dbReference type="InterPro" id="IPR000212">
    <property type="entry name" value="DNA_helicase_UvrD/REP"/>
</dbReference>
<dbReference type="EC" id="5.6.2.4" evidence="15"/>
<comment type="miscellaneous">
    <text evidence="15">In the RecBCD complex, RecB has a slow 3'-5' helicase, an exonuclease activity and loads RecA onto ssDNA, RecD has a fast 5'-3' helicase activity, while RecC stimulates the ATPase and processivity of the RecB helicase and contributes to recognition of the Chi site.</text>
</comment>
<feature type="region of interest" description="Nuclease activity, interacts with RecD and RecA" evidence="15">
    <location>
        <begin position="805"/>
        <end position="1146"/>
    </location>
</feature>
<feature type="compositionally biased region" description="Polar residues" evidence="17">
    <location>
        <begin position="807"/>
        <end position="817"/>
    </location>
</feature>
<evidence type="ECO:0000256" key="12">
    <source>
        <dbReference type="ARBA" id="ARBA00023235"/>
    </source>
</evidence>
<evidence type="ECO:0000256" key="17">
    <source>
        <dbReference type="SAM" id="MobiDB-lite"/>
    </source>
</evidence>
<dbReference type="PANTHER" id="PTHR11070:SF23">
    <property type="entry name" value="RECBCD ENZYME SUBUNIT RECB"/>
    <property type="match status" value="1"/>
</dbReference>
<keyword evidence="10 15" id="KW-0238">DNA-binding</keyword>
<keyword evidence="4 15" id="KW-0227">DNA damage</keyword>
<evidence type="ECO:0000256" key="2">
    <source>
        <dbReference type="ARBA" id="ARBA00022723"/>
    </source>
</evidence>
<dbReference type="InterPro" id="IPR038726">
    <property type="entry name" value="PDDEXK_AddAB-type"/>
</dbReference>
<comment type="subunit">
    <text evidence="15">Heterotrimer of RecB, RecC and RecD. All subunits contribute to DNA-binding. Interacts with RecA.</text>
</comment>